<organism evidence="8 9">
    <name type="scientific">Flavobacterium bernardetii</name>
    <dbReference type="NCBI Taxonomy" id="2813823"/>
    <lineage>
        <taxon>Bacteria</taxon>
        <taxon>Pseudomonadati</taxon>
        <taxon>Bacteroidota</taxon>
        <taxon>Flavobacteriia</taxon>
        <taxon>Flavobacteriales</taxon>
        <taxon>Flavobacteriaceae</taxon>
        <taxon>Flavobacterium</taxon>
    </lineage>
</organism>
<comment type="subcellular location">
    <subcellularLocation>
        <location evidence="7">Cytoplasm</location>
    </subcellularLocation>
</comment>
<feature type="binding site" evidence="7">
    <location>
        <position position="15"/>
    </location>
    <ligand>
        <name>Mg(2+)</name>
        <dbReference type="ChEBI" id="CHEBI:18420"/>
    </ligand>
</feature>
<comment type="catalytic activity">
    <reaction evidence="7">
        <text>shikimate + ATP = 3-phosphoshikimate + ADP + H(+)</text>
        <dbReference type="Rhea" id="RHEA:13121"/>
        <dbReference type="ChEBI" id="CHEBI:15378"/>
        <dbReference type="ChEBI" id="CHEBI:30616"/>
        <dbReference type="ChEBI" id="CHEBI:36208"/>
        <dbReference type="ChEBI" id="CHEBI:145989"/>
        <dbReference type="ChEBI" id="CHEBI:456216"/>
        <dbReference type="EC" id="2.7.1.71"/>
    </reaction>
</comment>
<evidence type="ECO:0000256" key="4">
    <source>
        <dbReference type="ARBA" id="ARBA00022777"/>
    </source>
</evidence>
<comment type="subunit">
    <text evidence="7">Monomer.</text>
</comment>
<feature type="binding site" evidence="7">
    <location>
        <position position="80"/>
    </location>
    <ligand>
        <name>substrate</name>
    </ligand>
</feature>
<dbReference type="SUPFAM" id="SSF52540">
    <property type="entry name" value="P-loop containing nucleoside triphosphate hydrolases"/>
    <property type="match status" value="1"/>
</dbReference>
<protein>
    <recommendedName>
        <fullName evidence="7">Shikimate kinase</fullName>
        <shortName evidence="7">SK</shortName>
        <ecNumber evidence="7">2.7.1.71</ecNumber>
    </recommendedName>
</protein>
<dbReference type="InterPro" id="IPR027417">
    <property type="entry name" value="P-loop_NTPase"/>
</dbReference>
<gene>
    <name evidence="7" type="primary">aroK</name>
    <name evidence="8" type="ORF">H8R27_01325</name>
</gene>
<keyword evidence="7" id="KW-0963">Cytoplasm</keyword>
<evidence type="ECO:0000313" key="8">
    <source>
        <dbReference type="EMBL" id="MBC5833514.1"/>
    </source>
</evidence>
<evidence type="ECO:0000313" key="9">
    <source>
        <dbReference type="Proteomes" id="UP000605990"/>
    </source>
</evidence>
<reference evidence="8 9" key="1">
    <citation type="submission" date="2020-08" db="EMBL/GenBank/DDBJ databases">
        <title>Description of novel Flavobacterium F-408 isolate.</title>
        <authorList>
            <person name="Saticioglu I.B."/>
            <person name="Duman M."/>
            <person name="Altun S."/>
        </authorList>
    </citation>
    <scope>NUCLEOTIDE SEQUENCE [LARGE SCALE GENOMIC DNA]</scope>
    <source>
        <strain evidence="8 9">F-408</strain>
    </source>
</reference>
<dbReference type="GO" id="GO:0016301">
    <property type="term" value="F:kinase activity"/>
    <property type="evidence" value="ECO:0007669"/>
    <property type="project" value="UniProtKB-KW"/>
</dbReference>
<feature type="binding site" evidence="7">
    <location>
        <position position="33"/>
    </location>
    <ligand>
        <name>substrate</name>
    </ligand>
</feature>
<evidence type="ECO:0000256" key="6">
    <source>
        <dbReference type="ARBA" id="ARBA00023141"/>
    </source>
</evidence>
<dbReference type="PRINTS" id="PR01100">
    <property type="entry name" value="SHIKIMTKNASE"/>
</dbReference>
<keyword evidence="7" id="KW-0460">Magnesium</keyword>
<comment type="function">
    <text evidence="7">Catalyzes the specific phosphorylation of the 3-hydroxyl group of shikimic acid using ATP as a cosubstrate.</text>
</comment>
<feature type="binding site" evidence="7">
    <location>
        <position position="142"/>
    </location>
    <ligand>
        <name>substrate</name>
    </ligand>
</feature>
<dbReference type="InterPro" id="IPR031322">
    <property type="entry name" value="Shikimate/glucono_kinase"/>
</dbReference>
<accession>A0ABR7IUQ8</accession>
<dbReference type="EMBL" id="JACRUN010000001">
    <property type="protein sequence ID" value="MBC5833514.1"/>
    <property type="molecule type" value="Genomic_DNA"/>
</dbReference>
<keyword evidence="7" id="KW-0479">Metal-binding</keyword>
<comment type="pathway">
    <text evidence="7">Metabolic intermediate biosynthesis; chorismate biosynthesis; chorismate from D-erythrose 4-phosphate and phosphoenolpyruvate: step 5/7.</text>
</comment>
<keyword evidence="6 7" id="KW-0057">Aromatic amino acid biosynthesis</keyword>
<dbReference type="Pfam" id="PF01202">
    <property type="entry name" value="SKI"/>
    <property type="match status" value="1"/>
</dbReference>
<evidence type="ECO:0000256" key="7">
    <source>
        <dbReference type="HAMAP-Rule" id="MF_00109"/>
    </source>
</evidence>
<name>A0ABR7IUQ8_9FLAO</name>
<keyword evidence="2 7" id="KW-0808">Transferase</keyword>
<keyword evidence="9" id="KW-1185">Reference proteome</keyword>
<comment type="similarity">
    <text evidence="7">Belongs to the shikimate kinase family.</text>
</comment>
<comment type="caution">
    <text evidence="7">Lacks conserved residue(s) required for the propagation of feature annotation.</text>
</comment>
<feature type="binding site" evidence="7">
    <location>
        <begin position="11"/>
        <end position="16"/>
    </location>
    <ligand>
        <name>ATP</name>
        <dbReference type="ChEBI" id="CHEBI:30616"/>
    </ligand>
</feature>
<dbReference type="CDD" id="cd00464">
    <property type="entry name" value="SK"/>
    <property type="match status" value="1"/>
</dbReference>
<feature type="binding site" evidence="7">
    <location>
        <position position="120"/>
    </location>
    <ligand>
        <name>ATP</name>
        <dbReference type="ChEBI" id="CHEBI:30616"/>
    </ligand>
</feature>
<comment type="caution">
    <text evidence="8">The sequence shown here is derived from an EMBL/GenBank/DDBJ whole genome shotgun (WGS) entry which is preliminary data.</text>
</comment>
<dbReference type="InterPro" id="IPR000623">
    <property type="entry name" value="Shikimate_kinase/TSH1"/>
</dbReference>
<comment type="cofactor">
    <cofactor evidence="7">
        <name>Mg(2+)</name>
        <dbReference type="ChEBI" id="CHEBI:18420"/>
    </cofactor>
    <text evidence="7">Binds 1 Mg(2+) ion per subunit.</text>
</comment>
<keyword evidence="5 7" id="KW-0067">ATP-binding</keyword>
<sequence>MMKIILVGYMTSGKSTIGKLLSESLHIPFYDLDHLIETNLNLTIDEIFEQKGELFFRKKEKEILMEFLNTTENYVLALGGGTPCYYDNFELYQSESIHSVYLKASVDTILKRLHAQKASRPLVSRFNEEELQEFVAKHLFERSYFYHQVKTIVSIDDKKELEIVKEIVSKLT</sequence>
<dbReference type="PANTHER" id="PTHR21087:SF16">
    <property type="entry name" value="SHIKIMATE KINASE 1, CHLOROPLASTIC"/>
    <property type="match status" value="1"/>
</dbReference>
<feature type="binding site" evidence="7">
    <location>
        <position position="57"/>
    </location>
    <ligand>
        <name>substrate</name>
    </ligand>
</feature>
<keyword evidence="4 7" id="KW-0418">Kinase</keyword>
<evidence type="ECO:0000256" key="1">
    <source>
        <dbReference type="ARBA" id="ARBA00022605"/>
    </source>
</evidence>
<keyword evidence="1 7" id="KW-0028">Amino-acid biosynthesis</keyword>
<evidence type="ECO:0000256" key="5">
    <source>
        <dbReference type="ARBA" id="ARBA00022840"/>
    </source>
</evidence>
<evidence type="ECO:0000256" key="3">
    <source>
        <dbReference type="ARBA" id="ARBA00022741"/>
    </source>
</evidence>
<proteinExistence type="inferred from homology"/>
<dbReference type="PANTHER" id="PTHR21087">
    <property type="entry name" value="SHIKIMATE KINASE"/>
    <property type="match status" value="1"/>
</dbReference>
<dbReference type="Proteomes" id="UP000605990">
    <property type="component" value="Unassembled WGS sequence"/>
</dbReference>
<dbReference type="Gene3D" id="3.40.50.300">
    <property type="entry name" value="P-loop containing nucleotide triphosphate hydrolases"/>
    <property type="match status" value="1"/>
</dbReference>
<dbReference type="EC" id="2.7.1.71" evidence="7"/>
<evidence type="ECO:0000256" key="2">
    <source>
        <dbReference type="ARBA" id="ARBA00022679"/>
    </source>
</evidence>
<keyword evidence="3 7" id="KW-0547">Nucleotide-binding</keyword>
<dbReference type="HAMAP" id="MF_00109">
    <property type="entry name" value="Shikimate_kinase"/>
    <property type="match status" value="1"/>
</dbReference>